<dbReference type="PROSITE" id="PS00356">
    <property type="entry name" value="HTH_LACI_1"/>
    <property type="match status" value="1"/>
</dbReference>
<dbReference type="PANTHER" id="PTHR30146">
    <property type="entry name" value="LACI-RELATED TRANSCRIPTIONAL REPRESSOR"/>
    <property type="match status" value="1"/>
</dbReference>
<accession>A0A0U5L282</accession>
<dbReference type="PATRIC" id="fig|1619313.3.peg.2415"/>
<dbReference type="Gene3D" id="1.10.260.40">
    <property type="entry name" value="lambda repressor-like DNA-binding domains"/>
    <property type="match status" value="1"/>
</dbReference>
<dbReference type="OrthoDB" id="9798934at2"/>
<dbReference type="InterPro" id="IPR010982">
    <property type="entry name" value="Lambda_DNA-bd_dom_sf"/>
</dbReference>
<dbReference type="EMBL" id="LN907827">
    <property type="protein sequence ID" value="CUU24558.1"/>
    <property type="molecule type" value="Genomic_DNA"/>
</dbReference>
<keyword evidence="6" id="KW-1185">Reference proteome</keyword>
<dbReference type="KEGG" id="ege:EM595_2325"/>
<dbReference type="InterPro" id="IPR000843">
    <property type="entry name" value="HTH_LacI"/>
</dbReference>
<evidence type="ECO:0000256" key="2">
    <source>
        <dbReference type="ARBA" id="ARBA00023125"/>
    </source>
</evidence>
<keyword evidence="2" id="KW-0238">DNA-binding</keyword>
<evidence type="ECO:0000256" key="3">
    <source>
        <dbReference type="ARBA" id="ARBA00023163"/>
    </source>
</evidence>
<dbReference type="PROSITE" id="PS50932">
    <property type="entry name" value="HTH_LACI_2"/>
    <property type="match status" value="1"/>
</dbReference>
<evidence type="ECO:0000256" key="1">
    <source>
        <dbReference type="ARBA" id="ARBA00023015"/>
    </source>
</evidence>
<dbReference type="NCBIfam" id="NF007075">
    <property type="entry name" value="PRK09526.1"/>
    <property type="match status" value="1"/>
</dbReference>
<gene>
    <name evidence="5" type="primary">lacI2</name>
    <name evidence="5" type="ORF">EM595_2325</name>
</gene>
<protein>
    <submittedName>
        <fullName evidence="5">Lactose operon repressor</fullName>
    </submittedName>
</protein>
<name>A0A0U5L282_9GAMM</name>
<dbReference type="SUPFAM" id="SSF47413">
    <property type="entry name" value="lambda repressor-like DNA-binding domains"/>
    <property type="match status" value="1"/>
</dbReference>
<keyword evidence="1" id="KW-0805">Transcription regulation</keyword>
<dbReference type="GO" id="GO:0000976">
    <property type="term" value="F:transcription cis-regulatory region binding"/>
    <property type="evidence" value="ECO:0007669"/>
    <property type="project" value="TreeGrafter"/>
</dbReference>
<dbReference type="Pfam" id="PF00356">
    <property type="entry name" value="LacI"/>
    <property type="match status" value="1"/>
</dbReference>
<evidence type="ECO:0000313" key="6">
    <source>
        <dbReference type="Proteomes" id="UP000059419"/>
    </source>
</evidence>
<proteinExistence type="predicted"/>
<dbReference type="PANTHER" id="PTHR30146:SF153">
    <property type="entry name" value="LACTOSE OPERON REPRESSOR"/>
    <property type="match status" value="1"/>
</dbReference>
<keyword evidence="3" id="KW-0804">Transcription</keyword>
<organism evidence="5 6">
    <name type="scientific">Duffyella gerundensis</name>
    <dbReference type="NCBI Taxonomy" id="1619313"/>
    <lineage>
        <taxon>Bacteria</taxon>
        <taxon>Pseudomonadati</taxon>
        <taxon>Pseudomonadota</taxon>
        <taxon>Gammaproteobacteria</taxon>
        <taxon>Enterobacterales</taxon>
        <taxon>Erwiniaceae</taxon>
        <taxon>Duffyella</taxon>
    </lineage>
</organism>
<dbReference type="Proteomes" id="UP000059419">
    <property type="component" value="Chromosome 1"/>
</dbReference>
<sequence>MASRSVTLDDVARAAGVSYQTVSRVLNRSQQVAPDTRQRVEAAMRQLNYVPNRVAQQLAGKTRRTIGLATSDLVLQAPAQIASAIQHEASAQGYQLVIAMADAPGVDAARAAVNELLAQRVDGLLLNLSLHTADACELSELLATLPALFMDVAADAPVAQCVCSAEWGARLGAEHLLALGHRRIALLNGPASSVAAKQRFDVWQQVLAEHQLQPHSVLEGDWSARAGYQAMLTLLPDNLPDALLTANDQMALGALRALHQHGVRVPADVSVVGYDDTAESAWYQPPLTTVRQDLRQLGQQSVLQLVANIEQRSWQAPPLTTELVIRETTARAGIADEEKEIADELARLAQRLRARKPRHE</sequence>
<dbReference type="SUPFAM" id="SSF53822">
    <property type="entry name" value="Periplasmic binding protein-like I"/>
    <property type="match status" value="1"/>
</dbReference>
<dbReference type="AlphaFoldDB" id="A0A0U5L282"/>
<dbReference type="STRING" id="1619313.EM595_2325"/>
<dbReference type="GO" id="GO:0003700">
    <property type="term" value="F:DNA-binding transcription factor activity"/>
    <property type="evidence" value="ECO:0007669"/>
    <property type="project" value="TreeGrafter"/>
</dbReference>
<dbReference type="Pfam" id="PF13377">
    <property type="entry name" value="Peripla_BP_3"/>
    <property type="match status" value="1"/>
</dbReference>
<dbReference type="CDD" id="cd01574">
    <property type="entry name" value="PBP1_LacI"/>
    <property type="match status" value="1"/>
</dbReference>
<dbReference type="SMART" id="SM00354">
    <property type="entry name" value="HTH_LACI"/>
    <property type="match status" value="1"/>
</dbReference>
<dbReference type="PRINTS" id="PR00036">
    <property type="entry name" value="HTHLACI"/>
</dbReference>
<evidence type="ECO:0000259" key="4">
    <source>
        <dbReference type="PROSITE" id="PS50932"/>
    </source>
</evidence>
<dbReference type="InterPro" id="IPR046335">
    <property type="entry name" value="LacI/GalR-like_sensor"/>
</dbReference>
<dbReference type="RefSeq" id="WP_067431923.1">
    <property type="nucleotide sequence ID" value="NZ_LN907827.1"/>
</dbReference>
<evidence type="ECO:0000313" key="5">
    <source>
        <dbReference type="EMBL" id="CUU24558.1"/>
    </source>
</evidence>
<feature type="domain" description="HTH lacI-type" evidence="4">
    <location>
        <begin position="6"/>
        <end position="60"/>
    </location>
</feature>
<dbReference type="CDD" id="cd01392">
    <property type="entry name" value="HTH_LacI"/>
    <property type="match status" value="1"/>
</dbReference>
<dbReference type="InterPro" id="IPR028082">
    <property type="entry name" value="Peripla_BP_I"/>
</dbReference>
<reference evidence="6" key="1">
    <citation type="submission" date="2015-11" db="EMBL/GenBank/DDBJ databases">
        <authorList>
            <person name="Blom J."/>
        </authorList>
    </citation>
    <scope>NUCLEOTIDE SEQUENCE [LARGE SCALE GENOMIC DNA]</scope>
</reference>
<dbReference type="Gene3D" id="3.40.50.2300">
    <property type="match status" value="2"/>
</dbReference>